<organism evidence="2 3">
    <name type="scientific">Paracoccidioides brasiliensis</name>
    <dbReference type="NCBI Taxonomy" id="121759"/>
    <lineage>
        <taxon>Eukaryota</taxon>
        <taxon>Fungi</taxon>
        <taxon>Dikarya</taxon>
        <taxon>Ascomycota</taxon>
        <taxon>Pezizomycotina</taxon>
        <taxon>Eurotiomycetes</taxon>
        <taxon>Eurotiomycetidae</taxon>
        <taxon>Onygenales</taxon>
        <taxon>Ajellomycetaceae</taxon>
        <taxon>Paracoccidioides</taxon>
    </lineage>
</organism>
<evidence type="ECO:0000313" key="2">
    <source>
        <dbReference type="EMBL" id="ODH39668.1"/>
    </source>
</evidence>
<dbReference type="AlphaFoldDB" id="A0A1D2JKH0"/>
<dbReference type="GO" id="GO:0004497">
    <property type="term" value="F:monooxygenase activity"/>
    <property type="evidence" value="ECO:0007669"/>
    <property type="project" value="InterPro"/>
</dbReference>
<comment type="caution">
    <text evidence="2">The sequence shown here is derived from an EMBL/GenBank/DDBJ whole genome shotgun (WGS) entry which is preliminary data.</text>
</comment>
<dbReference type="GO" id="GO:0020037">
    <property type="term" value="F:heme binding"/>
    <property type="evidence" value="ECO:0007669"/>
    <property type="project" value="InterPro"/>
</dbReference>
<dbReference type="InterPro" id="IPR036396">
    <property type="entry name" value="Cyt_P450_sf"/>
</dbReference>
<dbReference type="VEuPathDB" id="FungiDB:PADG_04923"/>
<dbReference type="GO" id="GO:0016705">
    <property type="term" value="F:oxidoreductase activity, acting on paired donors, with incorporation or reduction of molecular oxygen"/>
    <property type="evidence" value="ECO:0007669"/>
    <property type="project" value="InterPro"/>
</dbReference>
<dbReference type="Proteomes" id="UP000242814">
    <property type="component" value="Unassembled WGS sequence"/>
</dbReference>
<evidence type="ECO:0000313" key="3">
    <source>
        <dbReference type="Proteomes" id="UP000242814"/>
    </source>
</evidence>
<dbReference type="EMBL" id="LZYO01000049">
    <property type="protein sequence ID" value="ODH39668.1"/>
    <property type="molecule type" value="Genomic_DNA"/>
</dbReference>
<dbReference type="VEuPathDB" id="FungiDB:PABG_04528"/>
<feature type="region of interest" description="Disordered" evidence="1">
    <location>
        <begin position="182"/>
        <end position="201"/>
    </location>
</feature>
<gene>
    <name evidence="2" type="ORF">ACO22_01812</name>
</gene>
<evidence type="ECO:0000256" key="1">
    <source>
        <dbReference type="SAM" id="MobiDB-lite"/>
    </source>
</evidence>
<dbReference type="GO" id="GO:0005506">
    <property type="term" value="F:iron ion binding"/>
    <property type="evidence" value="ECO:0007669"/>
    <property type="project" value="InterPro"/>
</dbReference>
<accession>A0A1D2JKH0</accession>
<sequence>MDRFNLKTRLAYFTDCEGLFRDAYEAYLKKGQPCLIPGIGKRAEVIWPMSTLHWLVTLTDNVLSMRGSFREIGQIDWAGYSYDSRKCLTDSWLISPPDTVLRETNRTHSFGHRLIVRKVLVDNLKSPVVPIENGNSRGASTIDPFGRETPAVFILSLSLPTCYDTGVFEDPHKFNPWRFAKRRQAQNQGQGHGDSADNKQDDSKCFAQSIVTYNSIIIIQHGNPSPQHPLPNLPFGHGRHSLTNLVHMNLKK</sequence>
<protein>
    <submittedName>
        <fullName evidence="2">Uncharacterized protein</fullName>
    </submittedName>
</protein>
<dbReference type="Gene3D" id="1.10.630.10">
    <property type="entry name" value="Cytochrome P450"/>
    <property type="match status" value="1"/>
</dbReference>
<dbReference type="SUPFAM" id="SSF48264">
    <property type="entry name" value="Cytochrome P450"/>
    <property type="match status" value="1"/>
</dbReference>
<proteinExistence type="predicted"/>
<reference evidence="2 3" key="1">
    <citation type="submission" date="2016-06" db="EMBL/GenBank/DDBJ databases">
        <authorList>
            <person name="Kjaerup R.B."/>
            <person name="Dalgaard T.S."/>
            <person name="Juul-Madsen H.R."/>
        </authorList>
    </citation>
    <scope>NUCLEOTIDE SEQUENCE [LARGE SCALE GENOMIC DNA]</scope>
    <source>
        <strain evidence="2 3">Pb300</strain>
    </source>
</reference>
<name>A0A1D2JKH0_PARBR</name>